<keyword evidence="3" id="KW-0418">Kinase</keyword>
<dbReference type="SUPFAM" id="SSF52009">
    <property type="entry name" value="Phosphohistidine domain"/>
    <property type="match status" value="1"/>
</dbReference>
<reference evidence="4" key="1">
    <citation type="journal article" date="2009" name="Appl. Environ. Microbiol.">
        <title>Complete genome sequence of the chemolithoautotrophic marine magnetotactic coccus strain MC-1.</title>
        <authorList>
            <person name="Schubbe S."/>
            <person name="Williams T.J."/>
            <person name="Xie G."/>
            <person name="Kiss H.E."/>
            <person name="Brettin T.S."/>
            <person name="Martinez D."/>
            <person name="Ross C.A."/>
            <person name="Schuler D."/>
            <person name="Cox B.L."/>
            <person name="Nealson K.H."/>
            <person name="Bazylinski D.A."/>
        </authorList>
    </citation>
    <scope>NUCLEOTIDE SEQUENCE [LARGE SCALE GENOMIC DNA]</scope>
    <source>
        <strain evidence="4">ATCC BAA-1437 / JCM 17883 / MC-1</strain>
    </source>
</reference>
<dbReference type="InterPro" id="IPR013815">
    <property type="entry name" value="ATP_grasp_subdomain_1"/>
</dbReference>
<keyword evidence="4" id="KW-1185">Reference proteome</keyword>
<accession>A0LAA5</accession>
<dbReference type="Gene3D" id="3.30.470.20">
    <property type="entry name" value="ATP-grasp fold, B domain"/>
    <property type="match status" value="1"/>
</dbReference>
<organism evidence="3 4">
    <name type="scientific">Magnetococcus marinus (strain ATCC BAA-1437 / JCM 17883 / MC-1)</name>
    <dbReference type="NCBI Taxonomy" id="156889"/>
    <lineage>
        <taxon>Bacteria</taxon>
        <taxon>Pseudomonadati</taxon>
        <taxon>Pseudomonadota</taxon>
        <taxon>Magnetococcia</taxon>
        <taxon>Magnetococcales</taxon>
        <taxon>Magnetococcaceae</taxon>
        <taxon>Magnetococcus</taxon>
    </lineage>
</organism>
<evidence type="ECO:0000313" key="3">
    <source>
        <dbReference type="EMBL" id="ABK44898.1"/>
    </source>
</evidence>
<dbReference type="InterPro" id="IPR010121">
    <property type="entry name" value="Pyruvate_phosphate_dikinase"/>
</dbReference>
<dbReference type="GO" id="GO:0016301">
    <property type="term" value="F:kinase activity"/>
    <property type="evidence" value="ECO:0007669"/>
    <property type="project" value="UniProtKB-KW"/>
</dbReference>
<dbReference type="InterPro" id="IPR008279">
    <property type="entry name" value="PEP-util_enz_mobile_dom"/>
</dbReference>
<dbReference type="Gene3D" id="3.30.1490.20">
    <property type="entry name" value="ATP-grasp fold, A domain"/>
    <property type="match status" value="1"/>
</dbReference>
<dbReference type="Pfam" id="PF00391">
    <property type="entry name" value="PEP-utilizers"/>
    <property type="match status" value="1"/>
</dbReference>
<dbReference type="OrthoDB" id="9765468at2"/>
<dbReference type="PANTHER" id="PTHR22931">
    <property type="entry name" value="PHOSPHOENOLPYRUVATE DIKINASE-RELATED"/>
    <property type="match status" value="1"/>
</dbReference>
<name>A0LAA5_MAGMM</name>
<dbReference type="Proteomes" id="UP000002586">
    <property type="component" value="Chromosome"/>
</dbReference>
<dbReference type="Pfam" id="PF01326">
    <property type="entry name" value="PPDK_N"/>
    <property type="match status" value="1"/>
</dbReference>
<dbReference type="STRING" id="156889.Mmc1_2398"/>
<feature type="domain" description="Pyruvate phosphate dikinase AMP/ATP-binding" evidence="2">
    <location>
        <begin position="969"/>
        <end position="1209"/>
    </location>
</feature>
<keyword evidence="3" id="KW-0670">Pyruvate</keyword>
<dbReference type="SUPFAM" id="SSF56059">
    <property type="entry name" value="Glutathione synthetase ATP-binding domain-like"/>
    <property type="match status" value="1"/>
</dbReference>
<keyword evidence="3" id="KW-0808">Transferase</keyword>
<reference evidence="3 4" key="2">
    <citation type="journal article" date="2012" name="Int. J. Syst. Evol. Microbiol.">
        <title>Magnetococcus marinus gen. nov., sp. nov., a marine, magnetotactic bacterium that represents a novel lineage (Magnetococcaceae fam. nov.; Magnetococcales ord. nov.) at the base of the Alphaproteobacteria.</title>
        <authorList>
            <person name="Bazylinski D.A."/>
            <person name="Williams T.J."/>
            <person name="Lefevre C.T."/>
            <person name="Berg R.J."/>
            <person name="Zhang C.L."/>
            <person name="Bowser S.S."/>
            <person name="Dean A.J."/>
            <person name="Beveridge T.J."/>
        </authorList>
    </citation>
    <scope>NUCLEOTIDE SEQUENCE [LARGE SCALE GENOMIC DNA]</scope>
    <source>
        <strain evidence="4">ATCC BAA-1437 / JCM 17883 / MC-1</strain>
    </source>
</reference>
<proteinExistence type="predicted"/>
<evidence type="ECO:0000259" key="2">
    <source>
        <dbReference type="Pfam" id="PF01326"/>
    </source>
</evidence>
<dbReference type="RefSeq" id="WP_011714018.1">
    <property type="nucleotide sequence ID" value="NC_008576.1"/>
</dbReference>
<dbReference type="PANTHER" id="PTHR22931:SF9">
    <property type="entry name" value="PYRUVATE, PHOSPHATE DIKINASE 1, CHLOROPLASTIC"/>
    <property type="match status" value="1"/>
</dbReference>
<dbReference type="InterPro" id="IPR002192">
    <property type="entry name" value="PPDK_AMP/ATP-bd"/>
</dbReference>
<evidence type="ECO:0000259" key="1">
    <source>
        <dbReference type="Pfam" id="PF00391"/>
    </source>
</evidence>
<protein>
    <submittedName>
        <fullName evidence="3">Pyruvate phosphate dikinase</fullName>
        <ecNumber evidence="3">2.7.9.1</ecNumber>
    </submittedName>
</protein>
<dbReference type="GO" id="GO:0005524">
    <property type="term" value="F:ATP binding"/>
    <property type="evidence" value="ECO:0007669"/>
    <property type="project" value="InterPro"/>
</dbReference>
<evidence type="ECO:0000313" key="4">
    <source>
        <dbReference type="Proteomes" id="UP000002586"/>
    </source>
</evidence>
<dbReference type="HOGENOM" id="CLU_257090_0_0_5"/>
<dbReference type="EC" id="2.7.9.1" evidence="3"/>
<dbReference type="KEGG" id="mgm:Mmc1_2398"/>
<dbReference type="eggNOG" id="COG1080">
    <property type="taxonomic scope" value="Bacteria"/>
</dbReference>
<dbReference type="eggNOG" id="COG0574">
    <property type="taxonomic scope" value="Bacteria"/>
</dbReference>
<feature type="domain" description="PEP-utilising enzyme mobile" evidence="1">
    <location>
        <begin position="1335"/>
        <end position="1415"/>
    </location>
</feature>
<dbReference type="EMBL" id="CP000471">
    <property type="protein sequence ID" value="ABK44898.1"/>
    <property type="molecule type" value="Genomic_DNA"/>
</dbReference>
<gene>
    <name evidence="3" type="ordered locus">Mmc1_2398</name>
</gene>
<dbReference type="Gene3D" id="3.50.30.10">
    <property type="entry name" value="Phosphohistidine domain"/>
    <property type="match status" value="1"/>
</dbReference>
<dbReference type="Gene3D" id="1.20.80.30">
    <property type="match status" value="1"/>
</dbReference>
<sequence>MPHRSPIQSRPQPPLQSDALRANLAQTAVAAVEIPPHQQPLLQVVEPHAGIYQPLEQLLKELNHPFRNWRLLLPEWRAFVLKNLYHYLQHPLASTTLPLLGAPFFQALDDASQSREHVAALGAMCAYIEKLAQAVTPQNNALLQPCIEDLLGALQQRPDAQFCLLAQTHHPLKRAIKRLLEIPETPITQLNWQGAAQVMQRHLRLTYAFWLQQEDPSPFTTPLHGALFTALSHPALYQQQKQLERLAERHPPHGATALAFVQGLLELPDAHDMVRLYGEAGNRLSQSLKQSGDAHTERANVARCLQFLFRILENEGLTLLHEKTLREVNQGLVRLLSIAHDHDQTEAFFIRTFESLNHNVLHYPRTALQCIEALGSKVIQLANPRLVELFLEQAVGFGFQHSCVAGVDAQWKTIANPAHLHNIRVWLALIGQQPKWCSTLLSALIINIKLTGTLIRDTDLFQKDISKLLNSEVEPVYNLVKQFARLLPVYYNDIGAEGALRDVSTQLDEIHHRQDPLIHFLRKQCHVESTNLIVPLTAAVIRYWQSGEPAHVAPYLSEPVRMSLLQQAPLLEGVQRVMAALFDQLALQQPEALLNLPLTTLSPIVQAVDGVEASEKQRVLLLIELYQLVEQKYNPGFAGVLPLLQRMAQLGVAEATPLLQALEQGTAPTLPLLLEAMEGLKRLILDPQQHAAQEEIFQKRHIAVGIPSVYGRYSEPKFDALALIFRLERQATALLDGLTANVPEAFVTRATITQVIEDLSLFQRALRLDGIKSRKLRNDLLVVRYFVETNPFTYHQFLDLFRSLSQVVKGIIYTHYTSHHRDNMARIIPTLPAAAMQSKYAALLQAGDTTGNLERVNESFMRDLIAETFSLQALDNYLGRVLKMLHRQLSMLDAQRAQQLLTYDPTKLFCPIHHPNMAILHPIHLGNKGYNLARLVVNGAPVPAGTILTTEFFRCHRLIHDHPPAWQDFMARLRAEMAALEQQTGLGFADPQRPLLVSVRSGALISMPGMMQTIHNVGINETIVAGLSQQSGNAFFAWDTYRRFIQSWCMAHDVERGVFSDIMRSFKQQYGVKKKGQFSAEQMRQLAFAYRDAARGLAITLPEEPWQQLLAAIELVLASWHGEKAHHYRAIMDLSDAWGTAVVIQKMIYGNLLQSMITEETDGAACPRVLSGTGVLFTAHPYRKLTQVMLWGDYTPGNQGEDIVGGLVSTWPISMEQCYSDHRDPQQALEHRFPLIYQGLLELAKTLIYTRDWNHQEIEFTFDGPTVEHLHILQTRNMITRESLHSVVSGFKLHGSLKEHLIGQGIGVHGGALCGRAAFNLEQIETLRQTYPSDPLILIRYDTVSDDIKEISQSQGLLTARGGQTSHAAIVAASLQKTCVVGCESMRVWELQGYCKLDGVTVKLGDAIAIDGHNGHVLRGWHEIERTLY</sequence>
<dbReference type="GO" id="GO:0050242">
    <property type="term" value="F:pyruvate, phosphate dikinase activity"/>
    <property type="evidence" value="ECO:0007669"/>
    <property type="project" value="UniProtKB-EC"/>
</dbReference>
<dbReference type="InterPro" id="IPR036637">
    <property type="entry name" value="Phosphohistidine_dom_sf"/>
</dbReference>